<accession>A0AAV3ZNV7</accession>
<keyword evidence="4" id="KW-1185">Reference proteome</keyword>
<feature type="coiled-coil region" evidence="1">
    <location>
        <begin position="182"/>
        <end position="209"/>
    </location>
</feature>
<sequence>MPRERNCLCPDMSRPALSIRRSLAADQSSNMLEVLQEGIAAQRPPSPQRSRVRNLGISIKERGELCQWFPLMAQELPHPRISSPSRQTALLGETESSSSDPVAKKMDTTSNATVSTASEFCSSARVIRTHQTEDSGTTLVSGDLVGSECLENKVELGVDPVKSAGSEDTISAHAEVEEEPTYEEQLNRIQEQQRKLLEQQRAIEEKLGRKQLELNHNNAAAQTESEAFASSQLPPKKGFKMEPEFRRRRLKGSLASQYAERDEGCVGSLLRIHGGNFGEEAAPPPASKQASLSSVSAGRQANLKQDSSKSIIQLLNYCNRPGDESVNNSMDKLTTKDTTCGSHDIYQDNSECDCSTSTYPSTT</sequence>
<gene>
    <name evidence="3" type="ORF">PoB_002206400</name>
</gene>
<evidence type="ECO:0000256" key="2">
    <source>
        <dbReference type="SAM" id="MobiDB-lite"/>
    </source>
</evidence>
<proteinExistence type="predicted"/>
<evidence type="ECO:0000313" key="3">
    <source>
        <dbReference type="EMBL" id="GFN95558.1"/>
    </source>
</evidence>
<dbReference type="Proteomes" id="UP000735302">
    <property type="component" value="Unassembled WGS sequence"/>
</dbReference>
<feature type="compositionally biased region" description="Polar residues" evidence="2">
    <location>
        <begin position="288"/>
        <end position="302"/>
    </location>
</feature>
<evidence type="ECO:0000313" key="4">
    <source>
        <dbReference type="Proteomes" id="UP000735302"/>
    </source>
</evidence>
<feature type="region of interest" description="Disordered" evidence="2">
    <location>
        <begin position="277"/>
        <end position="302"/>
    </location>
</feature>
<feature type="compositionally biased region" description="Polar residues" evidence="2">
    <location>
        <begin position="82"/>
        <end position="100"/>
    </location>
</feature>
<feature type="compositionally biased region" description="Polar residues" evidence="2">
    <location>
        <begin position="220"/>
        <end position="233"/>
    </location>
</feature>
<dbReference type="EMBL" id="BLXT01002514">
    <property type="protein sequence ID" value="GFN95558.1"/>
    <property type="molecule type" value="Genomic_DNA"/>
</dbReference>
<feature type="region of interest" description="Disordered" evidence="2">
    <location>
        <begin position="78"/>
        <end position="110"/>
    </location>
</feature>
<evidence type="ECO:0000256" key="1">
    <source>
        <dbReference type="SAM" id="Coils"/>
    </source>
</evidence>
<keyword evidence="1" id="KW-0175">Coiled coil</keyword>
<comment type="caution">
    <text evidence="3">The sequence shown here is derived from an EMBL/GenBank/DDBJ whole genome shotgun (WGS) entry which is preliminary data.</text>
</comment>
<organism evidence="3 4">
    <name type="scientific">Plakobranchus ocellatus</name>
    <dbReference type="NCBI Taxonomy" id="259542"/>
    <lineage>
        <taxon>Eukaryota</taxon>
        <taxon>Metazoa</taxon>
        <taxon>Spiralia</taxon>
        <taxon>Lophotrochozoa</taxon>
        <taxon>Mollusca</taxon>
        <taxon>Gastropoda</taxon>
        <taxon>Heterobranchia</taxon>
        <taxon>Euthyneura</taxon>
        <taxon>Panpulmonata</taxon>
        <taxon>Sacoglossa</taxon>
        <taxon>Placobranchoidea</taxon>
        <taxon>Plakobranchidae</taxon>
        <taxon>Plakobranchus</taxon>
    </lineage>
</organism>
<protein>
    <submittedName>
        <fullName evidence="3">Uncharacterized protein</fullName>
    </submittedName>
</protein>
<reference evidence="3 4" key="1">
    <citation type="journal article" date="2021" name="Elife">
        <title>Chloroplast acquisition without the gene transfer in kleptoplastic sea slugs, Plakobranchus ocellatus.</title>
        <authorList>
            <person name="Maeda T."/>
            <person name="Takahashi S."/>
            <person name="Yoshida T."/>
            <person name="Shimamura S."/>
            <person name="Takaki Y."/>
            <person name="Nagai Y."/>
            <person name="Toyoda A."/>
            <person name="Suzuki Y."/>
            <person name="Arimoto A."/>
            <person name="Ishii H."/>
            <person name="Satoh N."/>
            <person name="Nishiyama T."/>
            <person name="Hasebe M."/>
            <person name="Maruyama T."/>
            <person name="Minagawa J."/>
            <person name="Obokata J."/>
            <person name="Shigenobu S."/>
        </authorList>
    </citation>
    <scope>NUCLEOTIDE SEQUENCE [LARGE SCALE GENOMIC DNA]</scope>
</reference>
<feature type="region of interest" description="Disordered" evidence="2">
    <location>
        <begin position="220"/>
        <end position="239"/>
    </location>
</feature>
<dbReference type="AlphaFoldDB" id="A0AAV3ZNV7"/>
<name>A0AAV3ZNV7_9GAST</name>